<dbReference type="AlphaFoldDB" id="A0A9E6MVR4"/>
<dbReference type="SUPFAM" id="SSF81301">
    <property type="entry name" value="Nucleotidyltransferase"/>
    <property type="match status" value="1"/>
</dbReference>
<evidence type="ECO:0000259" key="1">
    <source>
        <dbReference type="Pfam" id="PF18765"/>
    </source>
</evidence>
<reference evidence="2" key="1">
    <citation type="submission" date="2021-02" db="EMBL/GenBank/DDBJ databases">
        <title>Comparative genomics of Ferrovum myxofaciens strains, predominant extremophile bacteria forming large biofilm stalactites in acid mine ecosystems.</title>
        <authorList>
            <person name="Burkartova K."/>
            <person name="Ridl J."/>
            <person name="Pajer P."/>
            <person name="Falteisek L."/>
        </authorList>
    </citation>
    <scope>NUCLEOTIDE SEQUENCE</scope>
    <source>
        <strain evidence="2">MI1III</strain>
    </source>
</reference>
<feature type="domain" description="Polymerase beta nucleotidyltransferase" evidence="1">
    <location>
        <begin position="8"/>
        <end position="73"/>
    </location>
</feature>
<dbReference type="InterPro" id="IPR041633">
    <property type="entry name" value="Polbeta"/>
</dbReference>
<dbReference type="Proteomes" id="UP000683551">
    <property type="component" value="Chromosome"/>
</dbReference>
<sequence>MLGASARIYVFGSRLQDDARGGDLDLLLDSETKLSFLQRACIKLTLESHLGIPVDIVSTQQGAARTAFQAIAHMRGVLL</sequence>
<dbReference type="CDD" id="cd05403">
    <property type="entry name" value="NT_KNTase_like"/>
    <property type="match status" value="1"/>
</dbReference>
<evidence type="ECO:0000313" key="3">
    <source>
        <dbReference type="Proteomes" id="UP000683551"/>
    </source>
</evidence>
<evidence type="ECO:0000313" key="2">
    <source>
        <dbReference type="EMBL" id="QWY77312.1"/>
    </source>
</evidence>
<dbReference type="EMBL" id="CP071137">
    <property type="protein sequence ID" value="QWY77312.1"/>
    <property type="molecule type" value="Genomic_DNA"/>
</dbReference>
<organism evidence="2 3">
    <name type="scientific">Ferrovum myxofaciens</name>
    <dbReference type="NCBI Taxonomy" id="416213"/>
    <lineage>
        <taxon>Bacteria</taxon>
        <taxon>Pseudomonadati</taxon>
        <taxon>Pseudomonadota</taxon>
        <taxon>Betaproteobacteria</taxon>
        <taxon>Ferrovales</taxon>
        <taxon>Ferrovaceae</taxon>
        <taxon>Ferrovum</taxon>
    </lineage>
</organism>
<dbReference type="Gene3D" id="3.30.460.10">
    <property type="entry name" value="Beta Polymerase, domain 2"/>
    <property type="match status" value="1"/>
</dbReference>
<accession>A0A9E6MVR4</accession>
<name>A0A9E6MVR4_9PROT</name>
<proteinExistence type="predicted"/>
<dbReference type="Pfam" id="PF18765">
    <property type="entry name" value="Polbeta"/>
    <property type="match status" value="1"/>
</dbReference>
<dbReference type="InterPro" id="IPR043519">
    <property type="entry name" value="NT_sf"/>
</dbReference>
<gene>
    <name evidence="2" type="ORF">JZL65_12740</name>
</gene>
<protein>
    <submittedName>
        <fullName evidence="2">Nucleotidyltransferase domain-containing protein</fullName>
    </submittedName>
</protein>